<dbReference type="Proteomes" id="UP000555448">
    <property type="component" value="Unassembled WGS sequence"/>
</dbReference>
<feature type="transmembrane region" description="Helical" evidence="1">
    <location>
        <begin position="32"/>
        <end position="51"/>
    </location>
</feature>
<dbReference type="EMBL" id="JACHLR010000009">
    <property type="protein sequence ID" value="MBB4859016.1"/>
    <property type="molecule type" value="Genomic_DNA"/>
</dbReference>
<keyword evidence="1" id="KW-1133">Transmembrane helix</keyword>
<gene>
    <name evidence="2" type="ORF">HNO88_002342</name>
</gene>
<keyword evidence="3" id="KW-1185">Reference proteome</keyword>
<keyword evidence="1" id="KW-0472">Membrane</keyword>
<feature type="transmembrane region" description="Helical" evidence="1">
    <location>
        <begin position="6"/>
        <end position="23"/>
    </location>
</feature>
<comment type="caution">
    <text evidence="2">The sequence shown here is derived from an EMBL/GenBank/DDBJ whole genome shotgun (WGS) entry which is preliminary data.</text>
</comment>
<reference evidence="2 3" key="1">
    <citation type="submission" date="2020-08" db="EMBL/GenBank/DDBJ databases">
        <title>Functional genomics of gut bacteria from endangered species of beetles.</title>
        <authorList>
            <person name="Carlos-Shanley C."/>
        </authorList>
    </citation>
    <scope>NUCLEOTIDE SEQUENCE [LARGE SCALE GENOMIC DNA]</scope>
    <source>
        <strain evidence="2 3">S00245</strain>
    </source>
</reference>
<dbReference type="AlphaFoldDB" id="A0A7W7KA54"/>
<organism evidence="2 3">
    <name type="scientific">Novosphingobium chloroacetimidivorans</name>
    <dbReference type="NCBI Taxonomy" id="1428314"/>
    <lineage>
        <taxon>Bacteria</taxon>
        <taxon>Pseudomonadati</taxon>
        <taxon>Pseudomonadota</taxon>
        <taxon>Alphaproteobacteria</taxon>
        <taxon>Sphingomonadales</taxon>
        <taxon>Sphingomonadaceae</taxon>
        <taxon>Novosphingobium</taxon>
    </lineage>
</organism>
<sequence>MDIALSLLVLCSIGLVVGAWFMFRRGLRKQGWLMLILAAIMVLNVAIWTVPMESGSVPSDMLATQAPQPKVK</sequence>
<keyword evidence="1" id="KW-0812">Transmembrane</keyword>
<accession>A0A7W7KA54</accession>
<proteinExistence type="predicted"/>
<evidence type="ECO:0000256" key="1">
    <source>
        <dbReference type="SAM" id="Phobius"/>
    </source>
</evidence>
<dbReference type="RefSeq" id="WP_184245228.1">
    <property type="nucleotide sequence ID" value="NZ_JACHLR010000009.1"/>
</dbReference>
<evidence type="ECO:0000313" key="3">
    <source>
        <dbReference type="Proteomes" id="UP000555448"/>
    </source>
</evidence>
<evidence type="ECO:0000313" key="2">
    <source>
        <dbReference type="EMBL" id="MBB4859016.1"/>
    </source>
</evidence>
<protein>
    <submittedName>
        <fullName evidence="2">Magnesium-transporting ATPase (P-type)</fullName>
    </submittedName>
</protein>
<name>A0A7W7KA54_9SPHN</name>